<proteinExistence type="inferred from homology"/>
<comment type="subcellular location">
    <subcellularLocation>
        <location evidence="1 6">Secreted</location>
    </subcellularLocation>
</comment>
<dbReference type="Pfam" id="PF05938">
    <property type="entry name" value="Self-incomp_S1"/>
    <property type="match status" value="1"/>
</dbReference>
<dbReference type="InterPro" id="IPR010264">
    <property type="entry name" value="Self-incomp_S1"/>
</dbReference>
<reference evidence="7" key="2">
    <citation type="submission" date="2020-06" db="EMBL/GenBank/DDBJ databases">
        <title>Helianthus annuus Genome sequencing and assembly Release 2.</title>
        <authorList>
            <person name="Gouzy J."/>
            <person name="Langlade N."/>
            <person name="Munos S."/>
        </authorList>
    </citation>
    <scope>NUCLEOTIDE SEQUENCE</scope>
    <source>
        <tissue evidence="7">Leaves</tissue>
    </source>
</reference>
<dbReference type="GO" id="GO:0060320">
    <property type="term" value="P:rejection of self pollen"/>
    <property type="evidence" value="ECO:0007669"/>
    <property type="project" value="UniProtKB-KW"/>
</dbReference>
<keyword evidence="5" id="KW-0732">Signal</keyword>
<accession>A0A9K3I0P6</accession>
<keyword evidence="8" id="KW-1185">Reference proteome</keyword>
<evidence type="ECO:0000256" key="6">
    <source>
        <dbReference type="RuleBase" id="RU367044"/>
    </source>
</evidence>
<dbReference type="EMBL" id="MNCJ02000325">
    <property type="protein sequence ID" value="KAF5787967.1"/>
    <property type="molecule type" value="Genomic_DNA"/>
</dbReference>
<dbReference type="Gramene" id="mRNA:HanXRQr2_Chr10g0458791">
    <property type="protein sequence ID" value="CDS:HanXRQr2_Chr10g0458791.1"/>
    <property type="gene ID" value="HanXRQr2_Chr10g0458791"/>
</dbReference>
<name>A0A9K3I0P6_HELAN</name>
<protein>
    <recommendedName>
        <fullName evidence="6">S-protein homolog</fullName>
    </recommendedName>
</protein>
<evidence type="ECO:0000256" key="2">
    <source>
        <dbReference type="ARBA" id="ARBA00005581"/>
    </source>
</evidence>
<dbReference type="PANTHER" id="PTHR31232:SF172">
    <property type="entry name" value="S-PROTEIN HOMOLOG"/>
    <property type="match status" value="1"/>
</dbReference>
<evidence type="ECO:0000313" key="8">
    <source>
        <dbReference type="Proteomes" id="UP000215914"/>
    </source>
</evidence>
<organism evidence="7 8">
    <name type="scientific">Helianthus annuus</name>
    <name type="common">Common sunflower</name>
    <dbReference type="NCBI Taxonomy" id="4232"/>
    <lineage>
        <taxon>Eukaryota</taxon>
        <taxon>Viridiplantae</taxon>
        <taxon>Streptophyta</taxon>
        <taxon>Embryophyta</taxon>
        <taxon>Tracheophyta</taxon>
        <taxon>Spermatophyta</taxon>
        <taxon>Magnoliopsida</taxon>
        <taxon>eudicotyledons</taxon>
        <taxon>Gunneridae</taxon>
        <taxon>Pentapetalae</taxon>
        <taxon>asterids</taxon>
        <taxon>campanulids</taxon>
        <taxon>Asterales</taxon>
        <taxon>Asteraceae</taxon>
        <taxon>Asteroideae</taxon>
        <taxon>Heliantheae alliance</taxon>
        <taxon>Heliantheae</taxon>
        <taxon>Helianthus</taxon>
    </lineage>
</organism>
<dbReference type="Proteomes" id="UP000215914">
    <property type="component" value="Unassembled WGS sequence"/>
</dbReference>
<comment type="caution">
    <text evidence="7">The sequence shown here is derived from an EMBL/GenBank/DDBJ whole genome shotgun (WGS) entry which is preliminary data.</text>
</comment>
<keyword evidence="4 6" id="KW-0964">Secreted</keyword>
<reference evidence="7" key="1">
    <citation type="journal article" date="2017" name="Nature">
        <title>The sunflower genome provides insights into oil metabolism, flowering and Asterid evolution.</title>
        <authorList>
            <person name="Badouin H."/>
            <person name="Gouzy J."/>
            <person name="Grassa C.J."/>
            <person name="Murat F."/>
            <person name="Staton S.E."/>
            <person name="Cottret L."/>
            <person name="Lelandais-Briere C."/>
            <person name="Owens G.L."/>
            <person name="Carrere S."/>
            <person name="Mayjonade B."/>
            <person name="Legrand L."/>
            <person name="Gill N."/>
            <person name="Kane N.C."/>
            <person name="Bowers J.E."/>
            <person name="Hubner S."/>
            <person name="Bellec A."/>
            <person name="Berard A."/>
            <person name="Berges H."/>
            <person name="Blanchet N."/>
            <person name="Boniface M.C."/>
            <person name="Brunel D."/>
            <person name="Catrice O."/>
            <person name="Chaidir N."/>
            <person name="Claudel C."/>
            <person name="Donnadieu C."/>
            <person name="Faraut T."/>
            <person name="Fievet G."/>
            <person name="Helmstetter N."/>
            <person name="King M."/>
            <person name="Knapp S.J."/>
            <person name="Lai Z."/>
            <person name="Le Paslier M.C."/>
            <person name="Lippi Y."/>
            <person name="Lorenzon L."/>
            <person name="Mandel J.R."/>
            <person name="Marage G."/>
            <person name="Marchand G."/>
            <person name="Marquand E."/>
            <person name="Bret-Mestries E."/>
            <person name="Morien E."/>
            <person name="Nambeesan S."/>
            <person name="Nguyen T."/>
            <person name="Pegot-Espagnet P."/>
            <person name="Pouilly N."/>
            <person name="Raftis F."/>
            <person name="Sallet E."/>
            <person name="Schiex T."/>
            <person name="Thomas J."/>
            <person name="Vandecasteele C."/>
            <person name="Vares D."/>
            <person name="Vear F."/>
            <person name="Vautrin S."/>
            <person name="Crespi M."/>
            <person name="Mangin B."/>
            <person name="Burke J.M."/>
            <person name="Salse J."/>
            <person name="Munos S."/>
            <person name="Vincourt P."/>
            <person name="Rieseberg L.H."/>
            <person name="Langlade N.B."/>
        </authorList>
    </citation>
    <scope>NUCLEOTIDE SEQUENCE</scope>
    <source>
        <tissue evidence="7">Leaves</tissue>
    </source>
</reference>
<gene>
    <name evidence="7" type="ORF">HanXRQr2_Chr10g0458791</name>
</gene>
<comment type="similarity">
    <text evidence="2 6">Belongs to the plant self-incompatibility (S1) protein family.</text>
</comment>
<dbReference type="AlphaFoldDB" id="A0A9K3I0P6"/>
<dbReference type="GO" id="GO:0005576">
    <property type="term" value="C:extracellular region"/>
    <property type="evidence" value="ECO:0007669"/>
    <property type="project" value="UniProtKB-SubCell"/>
</dbReference>
<evidence type="ECO:0000256" key="5">
    <source>
        <dbReference type="ARBA" id="ARBA00022729"/>
    </source>
</evidence>
<keyword evidence="3 6" id="KW-0713">Self-incompatibility</keyword>
<dbReference type="PANTHER" id="PTHR31232">
    <property type="match status" value="1"/>
</dbReference>
<evidence type="ECO:0000256" key="4">
    <source>
        <dbReference type="ARBA" id="ARBA00022525"/>
    </source>
</evidence>
<evidence type="ECO:0000256" key="3">
    <source>
        <dbReference type="ARBA" id="ARBA00022471"/>
    </source>
</evidence>
<evidence type="ECO:0000313" key="7">
    <source>
        <dbReference type="EMBL" id="KAF5787967.1"/>
    </source>
</evidence>
<evidence type="ECO:0000256" key="1">
    <source>
        <dbReference type="ARBA" id="ARBA00004613"/>
    </source>
</evidence>
<sequence length="128" mass="15412">MHLKSQTLKPCLSYLRQRTRYVFSMTVFIYNGIQDPINVHVQLGDDDLGNRTLALNNNENWSFCQTVTTLFYAHFYWNSKIAFFDVFDINTSQKYCTRWKYRKERRCFWMVKEDGFYLADHLYTFPGG</sequence>